<dbReference type="InterPro" id="IPR036736">
    <property type="entry name" value="ACP-like_sf"/>
</dbReference>
<evidence type="ECO:0000313" key="5">
    <source>
        <dbReference type="Proteomes" id="UP000236732"/>
    </source>
</evidence>
<dbReference type="GO" id="GO:0005737">
    <property type="term" value="C:cytoplasm"/>
    <property type="evidence" value="ECO:0007669"/>
    <property type="project" value="TreeGrafter"/>
</dbReference>
<accession>A0A1H5Y422</accession>
<dbReference type="AlphaFoldDB" id="A0A1H5Y422"/>
<evidence type="ECO:0000256" key="1">
    <source>
        <dbReference type="ARBA" id="ARBA00022450"/>
    </source>
</evidence>
<keyword evidence="1" id="KW-0596">Phosphopantetheine</keyword>
<dbReference type="EMBL" id="FNVT01000002">
    <property type="protein sequence ID" value="SEG18545.1"/>
    <property type="molecule type" value="Genomic_DNA"/>
</dbReference>
<dbReference type="PANTHER" id="PTHR45527">
    <property type="entry name" value="NONRIBOSOMAL PEPTIDE SYNTHETASE"/>
    <property type="match status" value="1"/>
</dbReference>
<dbReference type="InterPro" id="IPR020459">
    <property type="entry name" value="AMP-binding"/>
</dbReference>
<proteinExistence type="predicted"/>
<dbReference type="Proteomes" id="UP000236732">
    <property type="component" value="Unassembled WGS sequence"/>
</dbReference>
<keyword evidence="5" id="KW-1185">Reference proteome</keyword>
<dbReference type="InterPro" id="IPR045851">
    <property type="entry name" value="AMP-bd_C_sf"/>
</dbReference>
<dbReference type="GO" id="GO:0031177">
    <property type="term" value="F:phosphopantetheine binding"/>
    <property type="evidence" value="ECO:0007669"/>
    <property type="project" value="TreeGrafter"/>
</dbReference>
<sequence length="585" mass="63032">MRSDLEFSPSHDLRQPCLPERIGRQALRHPDRPALLQDQEVVTYGRLMERAAALAVRLQEAGVRRESPVAVCLPRGADLMTSVLGSWLAGGACLLIDPDTPRLRRDHLLRDSESRVVVTTPELAADFPSARTLTPEADGHRRGTPVAARPGDLAYLVYTSGTTGDPKGVLIEHGSLAAVAAAHEEVLASRPARLVALNSGTGSDVFYSDLAHLASGRTLVVLDEATRRDPDRLARSIRTSGIEVLNGTPTQIRAMLLAGHADALAALETLILGGEPIDRNLWDRLRSLPHVRVLNFYGPSECTIDVTTAELARHPHPVIGNELPGTRVWILDEDLSPVPDGRSGEICVTGRSLARGYSHPGPAESSRFTHVRLPGESGPVRVYRTGDMGRRDPAGVLEFLGRTDDQVSISGYRVELGEVEAALRGCDGVRDTAVGLEDDGSGENRLVAWVVLAEHATLDQVRQALADRLPRHMLPRLHEAGAIPMGPTGKADTAALRAAVAVQPSATTDDAVHGIVESIWCETLGVAAITPSDDFFDLGGDSVRATQMVVLARERLTLGIPIRTIFDHSEFAVFCKEIDAAMRAR</sequence>
<dbReference type="InterPro" id="IPR010071">
    <property type="entry name" value="AA_adenyl_dom"/>
</dbReference>
<evidence type="ECO:0000259" key="3">
    <source>
        <dbReference type="PROSITE" id="PS50075"/>
    </source>
</evidence>
<protein>
    <submittedName>
        <fullName evidence="4">Amino acid adenylation domain-containing protein</fullName>
    </submittedName>
</protein>
<dbReference type="InterPro" id="IPR009081">
    <property type="entry name" value="PP-bd_ACP"/>
</dbReference>
<dbReference type="PANTHER" id="PTHR45527:SF1">
    <property type="entry name" value="FATTY ACID SYNTHASE"/>
    <property type="match status" value="1"/>
</dbReference>
<reference evidence="4 5" key="1">
    <citation type="submission" date="2016-10" db="EMBL/GenBank/DDBJ databases">
        <authorList>
            <person name="de Groot N.N."/>
        </authorList>
    </citation>
    <scope>NUCLEOTIDE SEQUENCE [LARGE SCALE GENOMIC DNA]</scope>
    <source>
        <strain evidence="4 5">CGMCC 4.7037</strain>
    </source>
</reference>
<dbReference type="RefSeq" id="WP_160150192.1">
    <property type="nucleotide sequence ID" value="NZ_FNVT01000002.1"/>
</dbReference>
<dbReference type="SUPFAM" id="SSF47336">
    <property type="entry name" value="ACP-like"/>
    <property type="match status" value="1"/>
</dbReference>
<evidence type="ECO:0000256" key="2">
    <source>
        <dbReference type="ARBA" id="ARBA00022553"/>
    </source>
</evidence>
<name>A0A1H5Y422_9ACTN</name>
<dbReference type="Gene3D" id="1.10.1200.10">
    <property type="entry name" value="ACP-like"/>
    <property type="match status" value="1"/>
</dbReference>
<dbReference type="PROSITE" id="PS00455">
    <property type="entry name" value="AMP_BINDING"/>
    <property type="match status" value="1"/>
</dbReference>
<dbReference type="InterPro" id="IPR020845">
    <property type="entry name" value="AMP-binding_CS"/>
</dbReference>
<dbReference type="CDD" id="cd05930">
    <property type="entry name" value="A_NRPS"/>
    <property type="match status" value="1"/>
</dbReference>
<dbReference type="SUPFAM" id="SSF56801">
    <property type="entry name" value="Acetyl-CoA synthetase-like"/>
    <property type="match status" value="1"/>
</dbReference>
<dbReference type="InterPro" id="IPR000873">
    <property type="entry name" value="AMP-dep_synth/lig_dom"/>
</dbReference>
<gene>
    <name evidence="4" type="ORF">SAMN05444920_102124</name>
</gene>
<keyword evidence="2" id="KW-0597">Phosphoprotein</keyword>
<dbReference type="Gene3D" id="3.40.50.12780">
    <property type="entry name" value="N-terminal domain of ligase-like"/>
    <property type="match status" value="1"/>
</dbReference>
<dbReference type="OrthoDB" id="2472181at2"/>
<dbReference type="PROSITE" id="PS00012">
    <property type="entry name" value="PHOSPHOPANTETHEINE"/>
    <property type="match status" value="1"/>
</dbReference>
<evidence type="ECO:0000313" key="4">
    <source>
        <dbReference type="EMBL" id="SEG18545.1"/>
    </source>
</evidence>
<dbReference type="GO" id="GO:0044550">
    <property type="term" value="P:secondary metabolite biosynthetic process"/>
    <property type="evidence" value="ECO:0007669"/>
    <property type="project" value="TreeGrafter"/>
</dbReference>
<dbReference type="PROSITE" id="PS50075">
    <property type="entry name" value="CARRIER"/>
    <property type="match status" value="1"/>
</dbReference>
<organism evidence="4 5">
    <name type="scientific">Nonomuraea solani</name>
    <dbReference type="NCBI Taxonomy" id="1144553"/>
    <lineage>
        <taxon>Bacteria</taxon>
        <taxon>Bacillati</taxon>
        <taxon>Actinomycetota</taxon>
        <taxon>Actinomycetes</taxon>
        <taxon>Streptosporangiales</taxon>
        <taxon>Streptosporangiaceae</taxon>
        <taxon>Nonomuraea</taxon>
    </lineage>
</organism>
<dbReference type="InterPro" id="IPR006162">
    <property type="entry name" value="Ppantetheine_attach_site"/>
</dbReference>
<feature type="domain" description="Carrier" evidence="3">
    <location>
        <begin position="507"/>
        <end position="582"/>
    </location>
</feature>
<dbReference type="PRINTS" id="PR00154">
    <property type="entry name" value="AMPBINDING"/>
</dbReference>
<dbReference type="NCBIfam" id="TIGR01733">
    <property type="entry name" value="AA-adenyl-dom"/>
    <property type="match status" value="1"/>
</dbReference>
<dbReference type="GO" id="GO:0043041">
    <property type="term" value="P:amino acid activation for nonribosomal peptide biosynthetic process"/>
    <property type="evidence" value="ECO:0007669"/>
    <property type="project" value="TreeGrafter"/>
</dbReference>
<dbReference type="Gene3D" id="3.30.300.30">
    <property type="match status" value="1"/>
</dbReference>
<dbReference type="Pfam" id="PF00501">
    <property type="entry name" value="AMP-binding"/>
    <property type="match status" value="1"/>
</dbReference>
<dbReference type="Pfam" id="PF00550">
    <property type="entry name" value="PP-binding"/>
    <property type="match status" value="1"/>
</dbReference>
<dbReference type="InterPro" id="IPR042099">
    <property type="entry name" value="ANL_N_sf"/>
</dbReference>